<evidence type="ECO:0000256" key="1">
    <source>
        <dbReference type="ARBA" id="ARBA00022801"/>
    </source>
</evidence>
<dbReference type="OrthoDB" id="5360912at2"/>
<dbReference type="InterPro" id="IPR000868">
    <property type="entry name" value="Isochorismatase-like_dom"/>
</dbReference>
<accession>Q2KX37</accession>
<reference evidence="3 4" key="1">
    <citation type="journal article" date="2006" name="J. Bacteriol.">
        <title>Comparison of the genome sequence of the poultry pathogen Bordetella avium with those of B. bronchiseptica, B. pertussis, and B. parapertussis reveals extensive diversity in surface structures associated with host interaction.</title>
        <authorList>
            <person name="Sebaihia M."/>
            <person name="Preston A."/>
            <person name="Maskell D.J."/>
            <person name="Kuzmiak H."/>
            <person name="Connell T.D."/>
            <person name="King N.D."/>
            <person name="Orndorff P.E."/>
            <person name="Miyamoto D.M."/>
            <person name="Thomson N.R."/>
            <person name="Harris D."/>
            <person name="Goble A."/>
            <person name="Lord A."/>
            <person name="Murphy L."/>
            <person name="Quail M.A."/>
            <person name="Rutter S."/>
            <person name="Squares R."/>
            <person name="Squares S."/>
            <person name="Woodward J."/>
            <person name="Parkhill J."/>
            <person name="Temple L.M."/>
        </authorList>
    </citation>
    <scope>NUCLEOTIDE SEQUENCE [LARGE SCALE GENOMIC DNA]</scope>
    <source>
        <strain evidence="3 4">197N</strain>
    </source>
</reference>
<dbReference type="PANTHER" id="PTHR43540:SF1">
    <property type="entry name" value="ISOCHORISMATASE HYDROLASE"/>
    <property type="match status" value="1"/>
</dbReference>
<dbReference type="Gene3D" id="3.40.50.850">
    <property type="entry name" value="Isochorismatase-like"/>
    <property type="match status" value="1"/>
</dbReference>
<protein>
    <submittedName>
        <fullName evidence="3">Isochorismatase-family hydrolase</fullName>
    </submittedName>
</protein>
<dbReference type="Pfam" id="PF00857">
    <property type="entry name" value="Isochorismatase"/>
    <property type="match status" value="1"/>
</dbReference>
<feature type="domain" description="Isochorismatase-like" evidence="2">
    <location>
        <begin position="12"/>
        <end position="185"/>
    </location>
</feature>
<dbReference type="eggNOG" id="COG1335">
    <property type="taxonomic scope" value="Bacteria"/>
</dbReference>
<dbReference type="SUPFAM" id="SSF52499">
    <property type="entry name" value="Isochorismatase-like hydrolases"/>
    <property type="match status" value="1"/>
</dbReference>
<name>Q2KX37_BORA1</name>
<evidence type="ECO:0000313" key="4">
    <source>
        <dbReference type="Proteomes" id="UP000001977"/>
    </source>
</evidence>
<dbReference type="AlphaFoldDB" id="Q2KX37"/>
<dbReference type="KEGG" id="bav:BAV0718"/>
<dbReference type="InterPro" id="IPR036380">
    <property type="entry name" value="Isochorismatase-like_sf"/>
</dbReference>
<organism evidence="3 4">
    <name type="scientific">Bordetella avium (strain 197N)</name>
    <dbReference type="NCBI Taxonomy" id="360910"/>
    <lineage>
        <taxon>Bacteria</taxon>
        <taxon>Pseudomonadati</taxon>
        <taxon>Pseudomonadota</taxon>
        <taxon>Betaproteobacteria</taxon>
        <taxon>Burkholderiales</taxon>
        <taxon>Alcaligenaceae</taxon>
        <taxon>Bordetella</taxon>
    </lineage>
</organism>
<evidence type="ECO:0000313" key="3">
    <source>
        <dbReference type="EMBL" id="CAJ48325.1"/>
    </source>
</evidence>
<sequence>MTKPYAIAAVNAALLVMDYQHGILDNTLCADQARAALCATAQMLAAARETGTQVIYVTLSFRPGYPEVSPNNRVFSGMKAEGRFMQGAADTAIHPTVAPKDGEPVVIKHRYGAFSETDLNTLLRAKGINTLVLCGISTSGVVLSTLRQAADLDYRIVVAREGCADSDPEVHRVLLDKILVKHAEVRSVPDIAAALHAA</sequence>
<dbReference type="EMBL" id="AM167904">
    <property type="protein sequence ID" value="CAJ48325.1"/>
    <property type="molecule type" value="Genomic_DNA"/>
</dbReference>
<keyword evidence="1 3" id="KW-0378">Hydrolase</keyword>
<dbReference type="PANTHER" id="PTHR43540">
    <property type="entry name" value="PEROXYUREIDOACRYLATE/UREIDOACRYLATE AMIDOHYDROLASE-RELATED"/>
    <property type="match status" value="1"/>
</dbReference>
<dbReference type="STRING" id="360910.BAV0718"/>
<dbReference type="GO" id="GO:0016787">
    <property type="term" value="F:hydrolase activity"/>
    <property type="evidence" value="ECO:0007669"/>
    <property type="project" value="UniProtKB-KW"/>
</dbReference>
<dbReference type="CDD" id="cd00431">
    <property type="entry name" value="cysteine_hydrolases"/>
    <property type="match status" value="1"/>
</dbReference>
<evidence type="ECO:0000259" key="2">
    <source>
        <dbReference type="Pfam" id="PF00857"/>
    </source>
</evidence>
<dbReference type="Proteomes" id="UP000001977">
    <property type="component" value="Chromosome"/>
</dbReference>
<dbReference type="RefSeq" id="WP_012416414.1">
    <property type="nucleotide sequence ID" value="NC_010645.1"/>
</dbReference>
<gene>
    <name evidence="3" type="ordered locus">BAV0718</name>
</gene>
<dbReference type="HOGENOM" id="CLU_068979_8_2_4"/>
<keyword evidence="4" id="KW-1185">Reference proteome</keyword>
<proteinExistence type="predicted"/>
<dbReference type="InterPro" id="IPR050272">
    <property type="entry name" value="Isochorismatase-like_hydrls"/>
</dbReference>